<comment type="caution">
    <text evidence="2">The sequence shown here is derived from an EMBL/GenBank/DDBJ whole genome shotgun (WGS) entry which is preliminary data.</text>
</comment>
<evidence type="ECO:0000256" key="1">
    <source>
        <dbReference type="SAM" id="MobiDB-lite"/>
    </source>
</evidence>
<feature type="region of interest" description="Disordered" evidence="1">
    <location>
        <begin position="53"/>
        <end position="129"/>
    </location>
</feature>
<feature type="compositionally biased region" description="Low complexity" evidence="1">
    <location>
        <begin position="66"/>
        <end position="85"/>
    </location>
</feature>
<gene>
    <name evidence="2" type="ORF">GCM10007884_02820</name>
</gene>
<evidence type="ECO:0000313" key="3">
    <source>
        <dbReference type="Proteomes" id="UP001156881"/>
    </source>
</evidence>
<proteinExistence type="predicted"/>
<reference evidence="3" key="1">
    <citation type="journal article" date="2019" name="Int. J. Syst. Evol. Microbiol.">
        <title>The Global Catalogue of Microorganisms (GCM) 10K type strain sequencing project: providing services to taxonomists for standard genome sequencing and annotation.</title>
        <authorList>
            <consortium name="The Broad Institute Genomics Platform"/>
            <consortium name="The Broad Institute Genome Sequencing Center for Infectious Disease"/>
            <person name="Wu L."/>
            <person name="Ma J."/>
        </authorList>
    </citation>
    <scope>NUCLEOTIDE SEQUENCE [LARGE SCALE GENOMIC DNA]</scope>
    <source>
        <strain evidence="3">NBRC 107710</strain>
    </source>
</reference>
<dbReference type="EMBL" id="BSPG01000001">
    <property type="protein sequence ID" value="GLS42297.1"/>
    <property type="molecule type" value="Genomic_DNA"/>
</dbReference>
<evidence type="ECO:0008006" key="4">
    <source>
        <dbReference type="Google" id="ProtNLM"/>
    </source>
</evidence>
<organism evidence="2 3">
    <name type="scientific">Methylobacterium brachythecii</name>
    <dbReference type="NCBI Taxonomy" id="1176177"/>
    <lineage>
        <taxon>Bacteria</taxon>
        <taxon>Pseudomonadati</taxon>
        <taxon>Pseudomonadota</taxon>
        <taxon>Alphaproteobacteria</taxon>
        <taxon>Hyphomicrobiales</taxon>
        <taxon>Methylobacteriaceae</taxon>
        <taxon>Methylobacterium</taxon>
    </lineage>
</organism>
<keyword evidence="3" id="KW-1185">Reference proteome</keyword>
<dbReference type="Proteomes" id="UP001156881">
    <property type="component" value="Unassembled WGS sequence"/>
</dbReference>
<evidence type="ECO:0000313" key="2">
    <source>
        <dbReference type="EMBL" id="GLS42297.1"/>
    </source>
</evidence>
<sequence length="141" mass="14379">MRSHPGPRTAKLSPLMPDSSMLVLSAAPSRPAPRRLIAIGLCLCVVALTAGGCGRRGRLEPPTDAPSPSGRTSSSPASARSLPLGTGLASETSDSDAVRNGDELPASATAPGIDSAPIQTNRGAKKGYKIPKDPFILDAIL</sequence>
<protein>
    <recommendedName>
        <fullName evidence="4">Lipoprotein</fullName>
    </recommendedName>
</protein>
<name>A0ABQ6CW45_9HYPH</name>
<accession>A0ABQ6CW45</accession>